<dbReference type="FunFam" id="2.10.25.10:FF:000012">
    <property type="entry name" value="Delta-like protein"/>
    <property type="match status" value="1"/>
</dbReference>
<dbReference type="InterPro" id="IPR000742">
    <property type="entry name" value="EGF"/>
</dbReference>
<evidence type="ECO:0000313" key="9">
    <source>
        <dbReference type="EMBL" id="KAK2166920.1"/>
    </source>
</evidence>
<accession>A0AAD9KA78</accession>
<dbReference type="PROSITE" id="PS00022">
    <property type="entry name" value="EGF_1"/>
    <property type="match status" value="4"/>
</dbReference>
<evidence type="ECO:0000256" key="2">
    <source>
        <dbReference type="ARBA" id="ARBA00022729"/>
    </source>
</evidence>
<evidence type="ECO:0000256" key="3">
    <source>
        <dbReference type="ARBA" id="ARBA00022737"/>
    </source>
</evidence>
<dbReference type="Proteomes" id="UP001209878">
    <property type="component" value="Unassembled WGS sequence"/>
</dbReference>
<feature type="domain" description="EGF-like" evidence="8">
    <location>
        <begin position="110"/>
        <end position="146"/>
    </location>
</feature>
<feature type="disulfide bond" evidence="6">
    <location>
        <begin position="136"/>
        <end position="145"/>
    </location>
</feature>
<keyword evidence="5" id="KW-0325">Glycoprotein</keyword>
<evidence type="ECO:0000256" key="5">
    <source>
        <dbReference type="ARBA" id="ARBA00023180"/>
    </source>
</evidence>
<dbReference type="Gene3D" id="2.10.25.10">
    <property type="entry name" value="Laminin"/>
    <property type="match status" value="3"/>
</dbReference>
<evidence type="ECO:0000256" key="4">
    <source>
        <dbReference type="ARBA" id="ARBA00023157"/>
    </source>
</evidence>
<keyword evidence="4 6" id="KW-1015">Disulfide bond</keyword>
<dbReference type="Pfam" id="PF00008">
    <property type="entry name" value="EGF"/>
    <property type="match status" value="1"/>
</dbReference>
<feature type="disulfide bond" evidence="6">
    <location>
        <begin position="173"/>
        <end position="182"/>
    </location>
</feature>
<reference evidence="9" key="1">
    <citation type="journal article" date="2023" name="Mol. Biol. Evol.">
        <title>Third-Generation Sequencing Reveals the Adaptive Role of the Epigenome in Three Deep-Sea Polychaetes.</title>
        <authorList>
            <person name="Perez M."/>
            <person name="Aroh O."/>
            <person name="Sun Y."/>
            <person name="Lan Y."/>
            <person name="Juniper S.K."/>
            <person name="Young C.R."/>
            <person name="Angers B."/>
            <person name="Qian P.Y."/>
        </authorList>
    </citation>
    <scope>NUCLEOTIDE SEQUENCE</scope>
    <source>
        <strain evidence="9">R07B-5</strain>
    </source>
</reference>
<keyword evidence="10" id="KW-1185">Reference proteome</keyword>
<evidence type="ECO:0000256" key="7">
    <source>
        <dbReference type="SAM" id="Phobius"/>
    </source>
</evidence>
<evidence type="ECO:0000256" key="6">
    <source>
        <dbReference type="PROSITE-ProRule" id="PRU00076"/>
    </source>
</evidence>
<keyword evidence="1 6" id="KW-0245">EGF-like domain</keyword>
<feature type="transmembrane region" description="Helical" evidence="7">
    <location>
        <begin position="197"/>
        <end position="221"/>
    </location>
</feature>
<keyword evidence="7" id="KW-1133">Transmembrane helix</keyword>
<keyword evidence="7" id="KW-0812">Transmembrane</keyword>
<evidence type="ECO:0000256" key="1">
    <source>
        <dbReference type="ARBA" id="ARBA00022536"/>
    </source>
</evidence>
<feature type="disulfide bond" evidence="6">
    <location>
        <begin position="58"/>
        <end position="67"/>
    </location>
</feature>
<sequence length="267" mass="28257">MDPCQSRGECKDVDDRAVCTCHGNMTGRYCDVAVTCIDTPCHNNATCTDVNGIARCACADGYTGYVCDSTVFSLFCSKLGSNTQPPTDPPMCRLCGIHVATLSSIVSEPAPVSCNDNPCLNKGTCTVANGTVVCACAYGYTGRNCKAKITCADTPCNAGGSCVEDGNVSTCSCAPHRTGRYCEEAGQSLSQLQTAALTGSIILCCCAVSIIFGVIAVTIFVSTRADVRRKQVIEEEKDEIERLLGEQQHSWSSVFGKNTSQKDTTDL</sequence>
<evidence type="ECO:0000313" key="10">
    <source>
        <dbReference type="Proteomes" id="UP001209878"/>
    </source>
</evidence>
<evidence type="ECO:0000259" key="8">
    <source>
        <dbReference type="PROSITE" id="PS50026"/>
    </source>
</evidence>
<dbReference type="InterPro" id="IPR051022">
    <property type="entry name" value="Notch_Cell-Fate_Det"/>
</dbReference>
<dbReference type="PANTHER" id="PTHR24049">
    <property type="entry name" value="CRUMBS FAMILY MEMBER"/>
    <property type="match status" value="1"/>
</dbReference>
<feature type="domain" description="EGF-like" evidence="8">
    <location>
        <begin position="1"/>
        <end position="31"/>
    </location>
</feature>
<comment type="caution">
    <text evidence="6">Lacks conserved residue(s) required for the propagation of feature annotation.</text>
</comment>
<keyword evidence="3" id="KW-0677">Repeat</keyword>
<dbReference type="PROSITE" id="PS50026">
    <property type="entry name" value="EGF_3"/>
    <property type="match status" value="4"/>
</dbReference>
<keyword evidence="7" id="KW-0472">Membrane</keyword>
<organism evidence="9 10">
    <name type="scientific">Ridgeia piscesae</name>
    <name type="common">Tubeworm</name>
    <dbReference type="NCBI Taxonomy" id="27915"/>
    <lineage>
        <taxon>Eukaryota</taxon>
        <taxon>Metazoa</taxon>
        <taxon>Spiralia</taxon>
        <taxon>Lophotrochozoa</taxon>
        <taxon>Annelida</taxon>
        <taxon>Polychaeta</taxon>
        <taxon>Sedentaria</taxon>
        <taxon>Canalipalpata</taxon>
        <taxon>Sabellida</taxon>
        <taxon>Siboglinidae</taxon>
        <taxon>Ridgeia</taxon>
    </lineage>
</organism>
<feature type="domain" description="EGF-like" evidence="8">
    <location>
        <begin position="32"/>
        <end position="68"/>
    </location>
</feature>
<dbReference type="PROSITE" id="PS01186">
    <property type="entry name" value="EGF_2"/>
    <property type="match status" value="2"/>
</dbReference>
<dbReference type="AlphaFoldDB" id="A0AAD9KA78"/>
<feature type="disulfide bond" evidence="6">
    <location>
        <begin position="21"/>
        <end position="30"/>
    </location>
</feature>
<dbReference type="CDD" id="cd00054">
    <property type="entry name" value="EGF_CA"/>
    <property type="match status" value="1"/>
</dbReference>
<name>A0AAD9KA78_RIDPI</name>
<comment type="caution">
    <text evidence="9">The sequence shown here is derived from an EMBL/GenBank/DDBJ whole genome shotgun (WGS) entry which is preliminary data.</text>
</comment>
<dbReference type="SMART" id="SM00181">
    <property type="entry name" value="EGF"/>
    <property type="match status" value="4"/>
</dbReference>
<proteinExistence type="predicted"/>
<keyword evidence="2" id="KW-0732">Signal</keyword>
<dbReference type="SUPFAM" id="SSF57196">
    <property type="entry name" value="EGF/Laminin"/>
    <property type="match status" value="4"/>
</dbReference>
<gene>
    <name evidence="9" type="ORF">NP493_1297g00014</name>
</gene>
<dbReference type="EMBL" id="JAODUO010001296">
    <property type="protein sequence ID" value="KAK2166920.1"/>
    <property type="molecule type" value="Genomic_DNA"/>
</dbReference>
<feature type="domain" description="EGF-like" evidence="8">
    <location>
        <begin position="147"/>
        <end position="183"/>
    </location>
</feature>
<protein>
    <recommendedName>
        <fullName evidence="8">EGF-like domain-containing protein</fullName>
    </recommendedName>
</protein>